<comment type="caution">
    <text evidence="5">The sequence shown here is derived from an EMBL/GenBank/DDBJ whole genome shotgun (WGS) entry which is preliminary data.</text>
</comment>
<keyword evidence="6" id="KW-1185">Reference proteome</keyword>
<evidence type="ECO:0000259" key="4">
    <source>
        <dbReference type="Pfam" id="PF00884"/>
    </source>
</evidence>
<dbReference type="Pfam" id="PF00884">
    <property type="entry name" value="Sulfatase"/>
    <property type="match status" value="1"/>
</dbReference>
<feature type="chain" id="PRO_5042838143" evidence="3">
    <location>
        <begin position="28"/>
        <end position="470"/>
    </location>
</feature>
<dbReference type="SUPFAM" id="SSF53649">
    <property type="entry name" value="Alkaline phosphatase-like"/>
    <property type="match status" value="1"/>
</dbReference>
<dbReference type="PANTHER" id="PTHR43751">
    <property type="entry name" value="SULFATASE"/>
    <property type="match status" value="1"/>
</dbReference>
<sequence length="470" mass="52660">MKAKKLNRIVDLVLLLTLFISTVASHAQPKNKKADATGKPNVVIIMADDLASSELSCYGGTNITTPHIDALARQGLRFRQIYASTSMCTPTRASLFTGLYPARHGSFQNHKAVFDNLKSIGHYLGDLGYKVALTGKNHSTRPRSVFPFEIIGGFQKNCVSKTADYTIDSLTSFVSSSKEPFCLFVMSINPHAPWTVGNPGEFNADKLVLPPDWVDTRETRRQFTKYLAEVMQLDNEVGAVMNMLRATGKDKNTLVIFLGEQGPQFLGGKWTCWDHGQKSSMIAWYPGKIQAPRETDAIVQYEDITPTLVDFAGGKPIEGLDGTSFLAVIEGKTEKHRQYAYGIHNNIPEGPAYPMRSIRDDRYKLILNLTPEAHYKIKYTMAGKNTMLWDSWLEKAQTSEEAKFITRRLTTRPPVEFYDISTDPWELKNLAADPAHAARIKTLTDELRRWMNQQGDEGAPMDKVYSKAGH</sequence>
<feature type="domain" description="Sulfatase N-terminal" evidence="4">
    <location>
        <begin position="40"/>
        <end position="313"/>
    </location>
</feature>
<dbReference type="InterPro" id="IPR000917">
    <property type="entry name" value="Sulfatase_N"/>
</dbReference>
<dbReference type="Proteomes" id="UP001319180">
    <property type="component" value="Unassembled WGS sequence"/>
</dbReference>
<dbReference type="PANTHER" id="PTHR43751:SF1">
    <property type="entry name" value="SULFATASE ATSG-RELATED"/>
    <property type="match status" value="1"/>
</dbReference>
<proteinExistence type="inferred from homology"/>
<feature type="signal peptide" evidence="3">
    <location>
        <begin position="1"/>
        <end position="27"/>
    </location>
</feature>
<keyword evidence="2" id="KW-0378">Hydrolase</keyword>
<dbReference type="AlphaFoldDB" id="A0AAP2DB73"/>
<dbReference type="InterPro" id="IPR017850">
    <property type="entry name" value="Alkaline_phosphatase_core_sf"/>
</dbReference>
<protein>
    <submittedName>
        <fullName evidence="5">Sulfatase</fullName>
    </submittedName>
</protein>
<gene>
    <name evidence="5" type="ORF">KK078_18200</name>
</gene>
<keyword evidence="3" id="KW-0732">Signal</keyword>
<dbReference type="EMBL" id="JAHESC010000027">
    <property type="protein sequence ID" value="MBT1688509.1"/>
    <property type="molecule type" value="Genomic_DNA"/>
</dbReference>
<accession>A0AAP2DB73</accession>
<comment type="similarity">
    <text evidence="1">Belongs to the sulfatase family.</text>
</comment>
<evidence type="ECO:0000313" key="5">
    <source>
        <dbReference type="EMBL" id="MBT1688509.1"/>
    </source>
</evidence>
<evidence type="ECO:0000313" key="6">
    <source>
        <dbReference type="Proteomes" id="UP001319180"/>
    </source>
</evidence>
<dbReference type="CDD" id="cd16027">
    <property type="entry name" value="SGSH"/>
    <property type="match status" value="1"/>
</dbReference>
<evidence type="ECO:0000256" key="2">
    <source>
        <dbReference type="ARBA" id="ARBA00022801"/>
    </source>
</evidence>
<dbReference type="Gene3D" id="3.40.720.10">
    <property type="entry name" value="Alkaline Phosphatase, subunit A"/>
    <property type="match status" value="1"/>
</dbReference>
<dbReference type="GO" id="GO:0016787">
    <property type="term" value="F:hydrolase activity"/>
    <property type="evidence" value="ECO:0007669"/>
    <property type="project" value="UniProtKB-KW"/>
</dbReference>
<evidence type="ECO:0000256" key="1">
    <source>
        <dbReference type="ARBA" id="ARBA00008779"/>
    </source>
</evidence>
<dbReference type="RefSeq" id="WP_254091735.1">
    <property type="nucleotide sequence ID" value="NZ_JAHESC010000027.1"/>
</dbReference>
<dbReference type="InterPro" id="IPR024607">
    <property type="entry name" value="Sulfatase_CS"/>
</dbReference>
<evidence type="ECO:0000256" key="3">
    <source>
        <dbReference type="SAM" id="SignalP"/>
    </source>
</evidence>
<dbReference type="InterPro" id="IPR052701">
    <property type="entry name" value="GAG_Ulvan_Degrading_Sulfatases"/>
</dbReference>
<dbReference type="PROSITE" id="PS00523">
    <property type="entry name" value="SULFATASE_1"/>
    <property type="match status" value="1"/>
</dbReference>
<organism evidence="5 6">
    <name type="scientific">Dawidia soli</name>
    <dbReference type="NCBI Taxonomy" id="2782352"/>
    <lineage>
        <taxon>Bacteria</taxon>
        <taxon>Pseudomonadati</taxon>
        <taxon>Bacteroidota</taxon>
        <taxon>Cytophagia</taxon>
        <taxon>Cytophagales</taxon>
        <taxon>Chryseotaleaceae</taxon>
        <taxon>Dawidia</taxon>
    </lineage>
</organism>
<name>A0AAP2DB73_9BACT</name>
<reference evidence="5 6" key="1">
    <citation type="submission" date="2021-05" db="EMBL/GenBank/DDBJ databases">
        <title>A Polyphasic approach of four new species of the genus Ohtaekwangia: Ohtaekwangia histidinii sp. nov., Ohtaekwangia cretensis sp. nov., Ohtaekwangia indiensis sp. nov., Ohtaekwangia reichenbachii sp. nov. from diverse environment.</title>
        <authorList>
            <person name="Octaviana S."/>
        </authorList>
    </citation>
    <scope>NUCLEOTIDE SEQUENCE [LARGE SCALE GENOMIC DNA]</scope>
    <source>
        <strain evidence="5 6">PWU37</strain>
    </source>
</reference>